<dbReference type="EMBL" id="JAPDPI010000031">
    <property type="protein sequence ID" value="MCW3806877.1"/>
    <property type="molecule type" value="Genomic_DNA"/>
</dbReference>
<dbReference type="Proteomes" id="UP001207408">
    <property type="component" value="Unassembled WGS sequence"/>
</dbReference>
<keyword evidence="1" id="KW-1133">Transmembrane helix</keyword>
<gene>
    <name evidence="2" type="ORF">OM074_14665</name>
</gene>
<evidence type="ECO:0000313" key="2">
    <source>
        <dbReference type="EMBL" id="MCW3806877.1"/>
    </source>
</evidence>
<feature type="transmembrane region" description="Helical" evidence="1">
    <location>
        <begin position="44"/>
        <end position="68"/>
    </location>
</feature>
<name>A0AAE3MFX0_9BACT</name>
<accession>A0AAE3MFX0</accession>
<keyword evidence="1" id="KW-0812">Transmembrane</keyword>
<evidence type="ECO:0000313" key="3">
    <source>
        <dbReference type="Proteomes" id="UP001207408"/>
    </source>
</evidence>
<comment type="caution">
    <text evidence="2">The sequence shown here is derived from an EMBL/GenBank/DDBJ whole genome shotgun (WGS) entry which is preliminary data.</text>
</comment>
<keyword evidence="3" id="KW-1185">Reference proteome</keyword>
<keyword evidence="1" id="KW-0472">Membrane</keyword>
<reference evidence="2" key="1">
    <citation type="submission" date="2022-10" db="EMBL/GenBank/DDBJ databases">
        <authorList>
            <person name="Yu W.X."/>
        </authorList>
    </citation>
    <scope>NUCLEOTIDE SEQUENCE</scope>
    <source>
        <strain evidence="2">D04</strain>
    </source>
</reference>
<sequence>MIILLGILIKDYIETFISMIIRKPIPDNLIDEQRYNSIHRVIKWIGIMIILCGVGMALLSLSTLIMGFNMPMNNFNFKF</sequence>
<dbReference type="RefSeq" id="WP_301200741.1">
    <property type="nucleotide sequence ID" value="NZ_JAPDPI010000031.1"/>
</dbReference>
<organism evidence="2 3">
    <name type="scientific">Plebeiibacterium marinum</name>
    <dbReference type="NCBI Taxonomy" id="2992111"/>
    <lineage>
        <taxon>Bacteria</taxon>
        <taxon>Pseudomonadati</taxon>
        <taxon>Bacteroidota</taxon>
        <taxon>Bacteroidia</taxon>
        <taxon>Marinilabiliales</taxon>
        <taxon>Marinilabiliaceae</taxon>
        <taxon>Plebeiibacterium</taxon>
    </lineage>
</organism>
<evidence type="ECO:0000256" key="1">
    <source>
        <dbReference type="SAM" id="Phobius"/>
    </source>
</evidence>
<dbReference type="AlphaFoldDB" id="A0AAE3MFX0"/>
<proteinExistence type="predicted"/>
<protein>
    <submittedName>
        <fullName evidence="2">Uncharacterized protein</fullName>
    </submittedName>
</protein>